<dbReference type="SUPFAM" id="SSF53474">
    <property type="entry name" value="alpha/beta-Hydrolases"/>
    <property type="match status" value="1"/>
</dbReference>
<dbReference type="Pfam" id="PF00561">
    <property type="entry name" value="Abhydrolase_1"/>
    <property type="match status" value="1"/>
</dbReference>
<evidence type="ECO:0000313" key="3">
    <source>
        <dbReference type="EMBL" id="OJF10139.1"/>
    </source>
</evidence>
<name>A0A1K0GLS3_9ACTN</name>
<dbReference type="InterPro" id="IPR050471">
    <property type="entry name" value="AB_hydrolase"/>
</dbReference>
<evidence type="ECO:0000313" key="4">
    <source>
        <dbReference type="Proteomes" id="UP000182486"/>
    </source>
</evidence>
<reference evidence="3 4" key="1">
    <citation type="submission" date="2016-09" db="EMBL/GenBank/DDBJ databases">
        <title>Couchioplanes caeruleus draft genome sequence.</title>
        <authorList>
            <person name="Sheehan J."/>
            <person name="Caffrey P."/>
        </authorList>
    </citation>
    <scope>NUCLEOTIDE SEQUENCE [LARGE SCALE GENOMIC DNA]</scope>
    <source>
        <strain evidence="3 4">DSM 43634</strain>
    </source>
</reference>
<gene>
    <name evidence="3" type="ORF">BG844_33865</name>
</gene>
<feature type="domain" description="AB hydrolase-1" evidence="1">
    <location>
        <begin position="40"/>
        <end position="154"/>
    </location>
</feature>
<accession>A0A1K0GLS3</accession>
<dbReference type="Pfam" id="PF08386">
    <property type="entry name" value="Abhydrolase_4"/>
    <property type="match status" value="1"/>
</dbReference>
<keyword evidence="4" id="KW-1185">Reference proteome</keyword>
<dbReference type="AlphaFoldDB" id="A0A1K0GLS3"/>
<keyword evidence="3" id="KW-0378">Hydrolase</keyword>
<feature type="domain" description="Peptidase S33 tripeptidyl aminopeptidase-like C-terminal" evidence="2">
    <location>
        <begin position="190"/>
        <end position="256"/>
    </location>
</feature>
<dbReference type="InterPro" id="IPR013595">
    <property type="entry name" value="Pept_S33_TAP-like_C"/>
</dbReference>
<dbReference type="Proteomes" id="UP000182486">
    <property type="component" value="Unassembled WGS sequence"/>
</dbReference>
<evidence type="ECO:0000259" key="2">
    <source>
        <dbReference type="Pfam" id="PF08386"/>
    </source>
</evidence>
<dbReference type="PRINTS" id="PR00111">
    <property type="entry name" value="ABHYDROLASE"/>
</dbReference>
<dbReference type="InterPro" id="IPR000073">
    <property type="entry name" value="AB_hydrolase_1"/>
</dbReference>
<dbReference type="Gene3D" id="3.40.50.1820">
    <property type="entry name" value="alpha/beta hydrolase"/>
    <property type="match status" value="1"/>
</dbReference>
<dbReference type="GO" id="GO:0016787">
    <property type="term" value="F:hydrolase activity"/>
    <property type="evidence" value="ECO:0007669"/>
    <property type="project" value="UniProtKB-KW"/>
</dbReference>
<evidence type="ECO:0000259" key="1">
    <source>
        <dbReference type="Pfam" id="PF00561"/>
    </source>
</evidence>
<dbReference type="PANTHER" id="PTHR43433">
    <property type="entry name" value="HYDROLASE, ALPHA/BETA FOLD FAMILY PROTEIN"/>
    <property type="match status" value="1"/>
</dbReference>
<dbReference type="EMBL" id="MEIA01000531">
    <property type="protein sequence ID" value="OJF10139.1"/>
    <property type="molecule type" value="Genomic_DNA"/>
</dbReference>
<dbReference type="PANTHER" id="PTHR43433:SF1">
    <property type="entry name" value="BLL5160 PROTEIN"/>
    <property type="match status" value="1"/>
</dbReference>
<organism evidence="3 4">
    <name type="scientific">Couchioplanes caeruleus subsp. caeruleus</name>
    <dbReference type="NCBI Taxonomy" id="56427"/>
    <lineage>
        <taxon>Bacteria</taxon>
        <taxon>Bacillati</taxon>
        <taxon>Actinomycetota</taxon>
        <taxon>Actinomycetes</taxon>
        <taxon>Micromonosporales</taxon>
        <taxon>Micromonosporaceae</taxon>
        <taxon>Couchioplanes</taxon>
    </lineage>
</organism>
<proteinExistence type="predicted"/>
<dbReference type="InterPro" id="IPR029058">
    <property type="entry name" value="AB_hydrolase_fold"/>
</dbReference>
<sequence length="267" mass="28254">MLPLALSAPRSRRGWVSRWSTVAGVRTHARLRTAPVPALPVVMLHGLAVSHRYLMPTADALADRHPVLLPDLPGFGLSAKPPVAYDVPRHAAFVAAWLDAHRLTRVAVLGHSFGAEVAAAVACLRPDAVAALVLASPTTDPAARSRRALIGRWFADLPVEDPRQAAILARDVWDARPWRIWATIGHSVRNRVEEDLRRVQAPTLVLGGDRDPVAPLQWRTRVATLTGGASVTLPGAAHNALTTAGAAAADAIAAHLAILTCASGTTG</sequence>
<comment type="caution">
    <text evidence="3">The sequence shown here is derived from an EMBL/GenBank/DDBJ whole genome shotgun (WGS) entry which is preliminary data.</text>
</comment>
<protein>
    <submittedName>
        <fullName evidence="3">Alpha/beta hydrolase</fullName>
    </submittedName>
</protein>